<accession>A0A212ETZ2</accession>
<feature type="domain" description="Endonuclease/exonuclease/phosphatase" evidence="1">
    <location>
        <begin position="118"/>
        <end position="389"/>
    </location>
</feature>
<name>A0A212ETZ2_DANPL</name>
<sequence>MADFPVFPENLETLYAEKELNIYNWYRGKVNNSKGNELSDVHVEWNFIVSSFSYTPKSEDIGLKLKLECIPVNAKLSGPVVECISKNLVEAGPGSCPFETRHMFTPTKLNGKRFRCVSYNILADLYCDSDYTRTVLHPYCPPYALQIDYRKQLIMKELKGYNADIICLQEVDGKIFNKCLKPFLDSDNFNGLFYKKGKTVAEGLACFYNRLRFCLIEDFHILLAKVLEKESYLKNIFDIIKNNTALMERLLDRSSVASATVLQSIENPNEILVNPGKRISVILCGDYNSVPSCGIYQLFTTGLAPSSLEDWKSNANEAVHDLTLSQDILLDSACGTPKYTNFTQGFAECIDYIFYEKNNLSVNQVIPLPNEEELKAHIALPSVVFPSDHIALVSDLEFK</sequence>
<dbReference type="Gene3D" id="3.60.10.10">
    <property type="entry name" value="Endonuclease/exonuclease/phosphatase"/>
    <property type="match status" value="2"/>
</dbReference>
<dbReference type="InterPro" id="IPR048821">
    <property type="entry name" value="PDE12-like_N"/>
</dbReference>
<keyword evidence="4" id="KW-1185">Reference proteome</keyword>
<comment type="caution">
    <text evidence="3">The sequence shown here is derived from an EMBL/GenBank/DDBJ whole genome shotgun (WGS) entry which is preliminary data.</text>
</comment>
<protein>
    <submittedName>
        <fullName evidence="3">2-phosphodiesterase</fullName>
    </submittedName>
</protein>
<proteinExistence type="predicted"/>
<organism evidence="3 4">
    <name type="scientific">Danaus plexippus plexippus</name>
    <dbReference type="NCBI Taxonomy" id="278856"/>
    <lineage>
        <taxon>Eukaryota</taxon>
        <taxon>Metazoa</taxon>
        <taxon>Ecdysozoa</taxon>
        <taxon>Arthropoda</taxon>
        <taxon>Hexapoda</taxon>
        <taxon>Insecta</taxon>
        <taxon>Pterygota</taxon>
        <taxon>Neoptera</taxon>
        <taxon>Endopterygota</taxon>
        <taxon>Lepidoptera</taxon>
        <taxon>Glossata</taxon>
        <taxon>Ditrysia</taxon>
        <taxon>Papilionoidea</taxon>
        <taxon>Nymphalidae</taxon>
        <taxon>Danainae</taxon>
        <taxon>Danaini</taxon>
        <taxon>Danaina</taxon>
        <taxon>Danaus</taxon>
        <taxon>Danaus</taxon>
    </lineage>
</organism>
<dbReference type="InParanoid" id="A0A212ETZ2"/>
<dbReference type="InterPro" id="IPR005135">
    <property type="entry name" value="Endo/exonuclease/phosphatase"/>
</dbReference>
<evidence type="ECO:0000313" key="3">
    <source>
        <dbReference type="EMBL" id="OWR44927.1"/>
    </source>
</evidence>
<dbReference type="EMBL" id="AGBW02012530">
    <property type="protein sequence ID" value="OWR44927.1"/>
    <property type="molecule type" value="Genomic_DNA"/>
</dbReference>
<dbReference type="GO" id="GO:0005739">
    <property type="term" value="C:mitochondrion"/>
    <property type="evidence" value="ECO:0007669"/>
    <property type="project" value="TreeGrafter"/>
</dbReference>
<dbReference type="Pfam" id="PF21171">
    <property type="entry name" value="PDE12-like_N"/>
    <property type="match status" value="1"/>
</dbReference>
<dbReference type="PANTHER" id="PTHR12121">
    <property type="entry name" value="CARBON CATABOLITE REPRESSOR PROTEIN 4"/>
    <property type="match status" value="1"/>
</dbReference>
<dbReference type="GO" id="GO:0000288">
    <property type="term" value="P:nuclear-transcribed mRNA catabolic process, deadenylation-dependent decay"/>
    <property type="evidence" value="ECO:0007669"/>
    <property type="project" value="TreeGrafter"/>
</dbReference>
<dbReference type="InterPro" id="IPR050410">
    <property type="entry name" value="CCR4/nocturin_mRNA_transcr"/>
</dbReference>
<dbReference type="STRING" id="278856.A0A212ETZ2"/>
<feature type="domain" description="2',5'-phosphodiesterase 12-like N-terminal" evidence="2">
    <location>
        <begin position="1"/>
        <end position="89"/>
    </location>
</feature>
<reference evidence="3 4" key="1">
    <citation type="journal article" date="2011" name="Cell">
        <title>The monarch butterfly genome yields insights into long-distance migration.</title>
        <authorList>
            <person name="Zhan S."/>
            <person name="Merlin C."/>
            <person name="Boore J.L."/>
            <person name="Reppert S.M."/>
        </authorList>
    </citation>
    <scope>NUCLEOTIDE SEQUENCE [LARGE SCALE GENOMIC DNA]</scope>
    <source>
        <strain evidence="3">F-2</strain>
    </source>
</reference>
<dbReference type="GO" id="GO:0000175">
    <property type="term" value="F:3'-5'-RNA exonuclease activity"/>
    <property type="evidence" value="ECO:0007669"/>
    <property type="project" value="TreeGrafter"/>
</dbReference>
<evidence type="ECO:0000259" key="2">
    <source>
        <dbReference type="Pfam" id="PF21171"/>
    </source>
</evidence>
<dbReference type="Pfam" id="PF03372">
    <property type="entry name" value="Exo_endo_phos"/>
    <property type="match status" value="1"/>
</dbReference>
<evidence type="ECO:0000313" key="4">
    <source>
        <dbReference type="Proteomes" id="UP000007151"/>
    </source>
</evidence>
<dbReference type="Proteomes" id="UP000007151">
    <property type="component" value="Unassembled WGS sequence"/>
</dbReference>
<gene>
    <name evidence="3" type="ORF">KGM_214209</name>
</gene>
<dbReference type="PANTHER" id="PTHR12121:SF37">
    <property type="entry name" value="2',5'-PHOSPHODIESTERASE 12"/>
    <property type="match status" value="1"/>
</dbReference>
<dbReference type="KEGG" id="dpl:KGM_214209"/>
<dbReference type="eggNOG" id="KOG0620">
    <property type="taxonomic scope" value="Eukaryota"/>
</dbReference>
<dbReference type="AlphaFoldDB" id="A0A212ETZ2"/>
<dbReference type="FunCoup" id="A0A212ETZ2">
    <property type="interactions" value="2163"/>
</dbReference>
<evidence type="ECO:0000259" key="1">
    <source>
        <dbReference type="Pfam" id="PF03372"/>
    </source>
</evidence>
<dbReference type="InterPro" id="IPR036691">
    <property type="entry name" value="Endo/exonu/phosph_ase_sf"/>
</dbReference>
<dbReference type="SUPFAM" id="SSF56219">
    <property type="entry name" value="DNase I-like"/>
    <property type="match status" value="1"/>
</dbReference>